<comment type="caution">
    <text evidence="1">The sequence shown here is derived from an EMBL/GenBank/DDBJ whole genome shotgun (WGS) entry which is preliminary data.</text>
</comment>
<proteinExistence type="predicted"/>
<organism evidence="1 2">
    <name type="scientific">Polarella glacialis</name>
    <name type="common">Dinoflagellate</name>
    <dbReference type="NCBI Taxonomy" id="89957"/>
    <lineage>
        <taxon>Eukaryota</taxon>
        <taxon>Sar</taxon>
        <taxon>Alveolata</taxon>
        <taxon>Dinophyceae</taxon>
        <taxon>Suessiales</taxon>
        <taxon>Suessiaceae</taxon>
        <taxon>Polarella</taxon>
    </lineage>
</organism>
<name>A0A813HW96_POLGL</name>
<evidence type="ECO:0000313" key="1">
    <source>
        <dbReference type="EMBL" id="CAE8641803.1"/>
    </source>
</evidence>
<accession>A0A813HW96</accession>
<reference evidence="1" key="1">
    <citation type="submission" date="2021-02" db="EMBL/GenBank/DDBJ databases">
        <authorList>
            <person name="Dougan E. K."/>
            <person name="Rhodes N."/>
            <person name="Thang M."/>
            <person name="Chan C."/>
        </authorList>
    </citation>
    <scope>NUCLEOTIDE SEQUENCE</scope>
</reference>
<dbReference type="EMBL" id="CAJNNV010033018">
    <property type="protein sequence ID" value="CAE8641803.1"/>
    <property type="molecule type" value="Genomic_DNA"/>
</dbReference>
<dbReference type="AlphaFoldDB" id="A0A813HW96"/>
<protein>
    <submittedName>
        <fullName evidence="1">Uncharacterized protein</fullName>
    </submittedName>
</protein>
<gene>
    <name evidence="1" type="ORF">PGLA1383_LOCUS56395</name>
</gene>
<evidence type="ECO:0000313" key="2">
    <source>
        <dbReference type="Proteomes" id="UP000654075"/>
    </source>
</evidence>
<sequence length="179" mass="20447">MPSPDDHFDPFAVVWDAYDVMSTMEDLCFQSLPVDALEQAASNQYERPCLVELAQSVNIDTSVILDEATGLIFKEPLLHLLAKFRNNLITDMVKPPDGFTNVMIGKMLDWHEREITCEIPKPTHLEYFCPALPSETLGMLRVPVVDPNMDRAAMGWQMYRIVSWLTKCLKLFGPPQRFL</sequence>
<keyword evidence="2" id="KW-1185">Reference proteome</keyword>
<dbReference type="Proteomes" id="UP000654075">
    <property type="component" value="Unassembled WGS sequence"/>
</dbReference>